<organism evidence="3 4">
    <name type="scientific">Striga hermonthica</name>
    <name type="common">Purple witchweed</name>
    <name type="synonym">Buchnera hermonthica</name>
    <dbReference type="NCBI Taxonomy" id="68872"/>
    <lineage>
        <taxon>Eukaryota</taxon>
        <taxon>Viridiplantae</taxon>
        <taxon>Streptophyta</taxon>
        <taxon>Embryophyta</taxon>
        <taxon>Tracheophyta</taxon>
        <taxon>Spermatophyta</taxon>
        <taxon>Magnoliopsida</taxon>
        <taxon>eudicotyledons</taxon>
        <taxon>Gunneridae</taxon>
        <taxon>Pentapetalae</taxon>
        <taxon>asterids</taxon>
        <taxon>lamiids</taxon>
        <taxon>Lamiales</taxon>
        <taxon>Orobanchaceae</taxon>
        <taxon>Buchnereae</taxon>
        <taxon>Striga</taxon>
    </lineage>
</organism>
<feature type="signal peptide" evidence="2">
    <location>
        <begin position="1"/>
        <end position="19"/>
    </location>
</feature>
<feature type="region of interest" description="Disordered" evidence="1">
    <location>
        <begin position="107"/>
        <end position="127"/>
    </location>
</feature>
<evidence type="ECO:0000256" key="1">
    <source>
        <dbReference type="SAM" id="MobiDB-lite"/>
    </source>
</evidence>
<protein>
    <submittedName>
        <fullName evidence="3">Uncharacterized protein</fullName>
    </submittedName>
</protein>
<reference evidence="3" key="1">
    <citation type="submission" date="2019-12" db="EMBL/GenBank/DDBJ databases">
        <authorList>
            <person name="Scholes J."/>
        </authorList>
    </citation>
    <scope>NUCLEOTIDE SEQUENCE</scope>
</reference>
<keyword evidence="2" id="KW-0732">Signal</keyword>
<feature type="chain" id="PRO_5040283123" evidence="2">
    <location>
        <begin position="20"/>
        <end position="357"/>
    </location>
</feature>
<dbReference type="Proteomes" id="UP001153555">
    <property type="component" value="Unassembled WGS sequence"/>
</dbReference>
<keyword evidence="4" id="KW-1185">Reference proteome</keyword>
<dbReference type="PANTHER" id="PTHR33063">
    <property type="entry name" value="OS02G0583500 PROTEIN"/>
    <property type="match status" value="1"/>
</dbReference>
<evidence type="ECO:0000313" key="4">
    <source>
        <dbReference type="Proteomes" id="UP001153555"/>
    </source>
</evidence>
<feature type="compositionally biased region" description="Polar residues" evidence="1">
    <location>
        <begin position="79"/>
        <end position="94"/>
    </location>
</feature>
<evidence type="ECO:0000256" key="2">
    <source>
        <dbReference type="SAM" id="SignalP"/>
    </source>
</evidence>
<evidence type="ECO:0000313" key="3">
    <source>
        <dbReference type="EMBL" id="CAA0841240.1"/>
    </source>
</evidence>
<name>A0A9N7P0Q4_STRHE</name>
<feature type="region of interest" description="Disordered" evidence="1">
    <location>
        <begin position="59"/>
        <end position="94"/>
    </location>
</feature>
<comment type="caution">
    <text evidence="3">The sequence shown here is derived from an EMBL/GenBank/DDBJ whole genome shotgun (WGS) entry which is preliminary data.</text>
</comment>
<accession>A0A9N7P0Q4</accession>
<proteinExistence type="predicted"/>
<dbReference type="InterPro" id="IPR004252">
    <property type="entry name" value="Probable_transposase_24"/>
</dbReference>
<gene>
    <name evidence="3" type="ORF">SHERM_07255</name>
</gene>
<dbReference type="Pfam" id="PF03004">
    <property type="entry name" value="Transposase_24"/>
    <property type="match status" value="1"/>
</dbReference>
<dbReference type="OrthoDB" id="1163718at2759"/>
<dbReference type="AlphaFoldDB" id="A0A9N7P0Q4"/>
<sequence>MKYKICVFTALYWLTFVQGVVPTSEPNQTEGTDFVHAVSQTEIQSTPAIVPPLRTPLPALSGMTGASRNTEVHHGSSGEGDNTTTNHTNESGIPQNLEASNQIQNLNAAGGSGKASVPKRKRGQKMGKGLMKAFDASGKKLKIDVDPLTGRPKSREQSAKLSSQIGVVVRDVLRVPRKWKEMAEEKFLEPDIDHIKIHMDVNLDAPGVRHCFVDRMKSSSRQIRYRLHKHYKKYATLQEAKNNKPPFCASKENWDELCDYFASAKFKHQSVINSMNRQMLRTPHISGRTPFSTLQHEIAQKNANGDTNGDVNGDAGDIIEFYKLTHCTDKHGWSNNEAKEYWVIHTFILVLVLLFFR</sequence>
<dbReference type="EMBL" id="CACSLK010034108">
    <property type="protein sequence ID" value="CAA0841240.1"/>
    <property type="molecule type" value="Genomic_DNA"/>
</dbReference>
<dbReference type="PANTHER" id="PTHR33063:SF13">
    <property type="entry name" value="OS02G0583500 PROTEIN"/>
    <property type="match status" value="1"/>
</dbReference>